<dbReference type="AlphaFoldDB" id="A0A0G0QU05"/>
<protein>
    <submittedName>
        <fullName evidence="1">Uncharacterized protein</fullName>
    </submittedName>
</protein>
<dbReference type="EMBL" id="LBWG01000001">
    <property type="protein sequence ID" value="KKR05087.1"/>
    <property type="molecule type" value="Genomic_DNA"/>
</dbReference>
<reference evidence="1 2" key="1">
    <citation type="journal article" date="2015" name="Nature">
        <title>rRNA introns, odd ribosomes, and small enigmatic genomes across a large radiation of phyla.</title>
        <authorList>
            <person name="Brown C.T."/>
            <person name="Hug L.A."/>
            <person name="Thomas B.C."/>
            <person name="Sharon I."/>
            <person name="Castelle C.J."/>
            <person name="Singh A."/>
            <person name="Wilkins M.J."/>
            <person name="Williams K.H."/>
            <person name="Banfield J.F."/>
        </authorList>
    </citation>
    <scope>NUCLEOTIDE SEQUENCE [LARGE SCALE GENOMIC DNA]</scope>
</reference>
<evidence type="ECO:0000313" key="1">
    <source>
        <dbReference type="EMBL" id="KKR05087.1"/>
    </source>
</evidence>
<organism evidence="1 2">
    <name type="scientific">Candidatus Uhrbacteria bacterium GW2011_GWF2_39_13</name>
    <dbReference type="NCBI Taxonomy" id="1618995"/>
    <lineage>
        <taxon>Bacteria</taxon>
        <taxon>Candidatus Uhriibacteriota</taxon>
    </lineage>
</organism>
<name>A0A0G0QU05_9BACT</name>
<proteinExistence type="predicted"/>
<dbReference type="Proteomes" id="UP000033935">
    <property type="component" value="Unassembled WGS sequence"/>
</dbReference>
<evidence type="ECO:0000313" key="2">
    <source>
        <dbReference type="Proteomes" id="UP000033935"/>
    </source>
</evidence>
<accession>A0A0G0QU05</accession>
<sequence>MEREFLASFRSYVSGEDIRRQMLRSLLQIPPVRIVEEELIEVHDFAALMTCCIFLDSKNSAGEKLFLSYRQYVQEREEAEDTFVDPDEIPFNPNLQDVEIVLDSALPELKTFLETLSRVESGRIYLAKIIVCLVHAQSIPQIIPNLWKPATKTGGVRCLFNS</sequence>
<comment type="caution">
    <text evidence="1">The sequence shown here is derived from an EMBL/GenBank/DDBJ whole genome shotgun (WGS) entry which is preliminary data.</text>
</comment>
<gene>
    <name evidence="1" type="ORF">UT30_C0001G0046</name>
</gene>